<protein>
    <submittedName>
        <fullName evidence="2">Uncharacterized protein</fullName>
    </submittedName>
</protein>
<feature type="compositionally biased region" description="Polar residues" evidence="1">
    <location>
        <begin position="230"/>
        <end position="252"/>
    </location>
</feature>
<evidence type="ECO:0000313" key="2">
    <source>
        <dbReference type="EMBL" id="KAG7164566.1"/>
    </source>
</evidence>
<feature type="region of interest" description="Disordered" evidence="1">
    <location>
        <begin position="222"/>
        <end position="252"/>
    </location>
</feature>
<comment type="caution">
    <text evidence="2">The sequence shown here is derived from an EMBL/GenBank/DDBJ whole genome shotgun (WGS) entry which is preliminary data.</text>
</comment>
<dbReference type="AlphaFoldDB" id="A0A8J5JUP8"/>
<name>A0A8J5JUP8_HOMAM</name>
<feature type="region of interest" description="Disordered" evidence="1">
    <location>
        <begin position="1"/>
        <end position="22"/>
    </location>
</feature>
<dbReference type="Proteomes" id="UP000747542">
    <property type="component" value="Unassembled WGS sequence"/>
</dbReference>
<dbReference type="EMBL" id="JAHLQT010024964">
    <property type="protein sequence ID" value="KAG7164566.1"/>
    <property type="molecule type" value="Genomic_DNA"/>
</dbReference>
<sequence>MDRCRETGRSLGLPSLPPSLTNPETTLLALGAVLVVMTATEKVKMTVVLVNKESPMPNFDNPKGVKKRKYTLEKKQEMPKMIKNDARTCESALPPAPANQEEEMVDDLTPSTLHAPLHNHEVLSICEFWKKYDIKNAVDRVVEAWRKINIVTVLHAWKTSFANPEVSEAEQTKASGERQSVVATLMDTVEAARGDDDDGTTEDIEVLGDLLVEELPQDFEGFDDERKEQGGSSNQPFLPRNPSTSPVKHFTNSIKGHPFGNFAFHDAKSVPISH</sequence>
<reference evidence="2" key="1">
    <citation type="journal article" date="2021" name="Sci. Adv.">
        <title>The American lobster genome reveals insights on longevity, neural, and immune adaptations.</title>
        <authorList>
            <person name="Polinski J.M."/>
            <person name="Zimin A.V."/>
            <person name="Clark K.F."/>
            <person name="Kohn A.B."/>
            <person name="Sadowski N."/>
            <person name="Timp W."/>
            <person name="Ptitsyn A."/>
            <person name="Khanna P."/>
            <person name="Romanova D.Y."/>
            <person name="Williams P."/>
            <person name="Greenwood S.J."/>
            <person name="Moroz L.L."/>
            <person name="Walt D.R."/>
            <person name="Bodnar A.G."/>
        </authorList>
    </citation>
    <scope>NUCLEOTIDE SEQUENCE</scope>
    <source>
        <strain evidence="2">GMGI-L3</strain>
    </source>
</reference>
<organism evidence="2 3">
    <name type="scientific">Homarus americanus</name>
    <name type="common">American lobster</name>
    <dbReference type="NCBI Taxonomy" id="6706"/>
    <lineage>
        <taxon>Eukaryota</taxon>
        <taxon>Metazoa</taxon>
        <taxon>Ecdysozoa</taxon>
        <taxon>Arthropoda</taxon>
        <taxon>Crustacea</taxon>
        <taxon>Multicrustacea</taxon>
        <taxon>Malacostraca</taxon>
        <taxon>Eumalacostraca</taxon>
        <taxon>Eucarida</taxon>
        <taxon>Decapoda</taxon>
        <taxon>Pleocyemata</taxon>
        <taxon>Astacidea</taxon>
        <taxon>Nephropoidea</taxon>
        <taxon>Nephropidae</taxon>
        <taxon>Homarus</taxon>
    </lineage>
</organism>
<keyword evidence="3" id="KW-1185">Reference proteome</keyword>
<gene>
    <name evidence="2" type="ORF">Hamer_G031714</name>
</gene>
<evidence type="ECO:0000313" key="3">
    <source>
        <dbReference type="Proteomes" id="UP000747542"/>
    </source>
</evidence>
<accession>A0A8J5JUP8</accession>
<evidence type="ECO:0000256" key="1">
    <source>
        <dbReference type="SAM" id="MobiDB-lite"/>
    </source>
</evidence>
<feature type="non-terminal residue" evidence="2">
    <location>
        <position position="274"/>
    </location>
</feature>
<feature type="compositionally biased region" description="Low complexity" evidence="1">
    <location>
        <begin position="10"/>
        <end position="22"/>
    </location>
</feature>
<proteinExistence type="predicted"/>